<organism evidence="8 9">
    <name type="scientific">Lusitaniella coriacea LEGE 07157</name>
    <dbReference type="NCBI Taxonomy" id="945747"/>
    <lineage>
        <taxon>Bacteria</taxon>
        <taxon>Bacillati</taxon>
        <taxon>Cyanobacteriota</taxon>
        <taxon>Cyanophyceae</taxon>
        <taxon>Spirulinales</taxon>
        <taxon>Lusitaniellaceae</taxon>
        <taxon>Lusitaniella</taxon>
    </lineage>
</organism>
<evidence type="ECO:0000256" key="1">
    <source>
        <dbReference type="ARBA" id="ARBA00004651"/>
    </source>
</evidence>
<dbReference type="AlphaFoldDB" id="A0A8J7IUL4"/>
<keyword evidence="2" id="KW-0813">Transport</keyword>
<keyword evidence="3" id="KW-1003">Cell membrane</keyword>
<accession>A0A8J7IUL4</accession>
<keyword evidence="5 7" id="KW-1133">Transmembrane helix</keyword>
<evidence type="ECO:0000256" key="2">
    <source>
        <dbReference type="ARBA" id="ARBA00022448"/>
    </source>
</evidence>
<keyword evidence="9" id="KW-1185">Reference proteome</keyword>
<evidence type="ECO:0000256" key="5">
    <source>
        <dbReference type="ARBA" id="ARBA00022989"/>
    </source>
</evidence>
<comment type="caution">
    <text evidence="8">The sequence shown here is derived from an EMBL/GenBank/DDBJ whole genome shotgun (WGS) entry which is preliminary data.</text>
</comment>
<evidence type="ECO:0000256" key="6">
    <source>
        <dbReference type="ARBA" id="ARBA00023136"/>
    </source>
</evidence>
<protein>
    <submittedName>
        <fullName evidence="8">MFS transporter</fullName>
    </submittedName>
</protein>
<feature type="transmembrane region" description="Helical" evidence="7">
    <location>
        <begin position="69"/>
        <end position="89"/>
    </location>
</feature>
<dbReference type="GO" id="GO:0005886">
    <property type="term" value="C:plasma membrane"/>
    <property type="evidence" value="ECO:0007669"/>
    <property type="project" value="UniProtKB-SubCell"/>
</dbReference>
<dbReference type="SUPFAM" id="SSF103473">
    <property type="entry name" value="MFS general substrate transporter"/>
    <property type="match status" value="1"/>
</dbReference>
<dbReference type="CDD" id="cd06173">
    <property type="entry name" value="MFS_MefA_like"/>
    <property type="match status" value="1"/>
</dbReference>
<evidence type="ECO:0000313" key="9">
    <source>
        <dbReference type="Proteomes" id="UP000654482"/>
    </source>
</evidence>
<dbReference type="Gene3D" id="1.20.1250.20">
    <property type="entry name" value="MFS general substrate transporter like domains"/>
    <property type="match status" value="1"/>
</dbReference>
<dbReference type="RefSeq" id="WP_194030795.1">
    <property type="nucleotide sequence ID" value="NZ_JADEWZ010000029.1"/>
</dbReference>
<dbReference type="PANTHER" id="PTHR43266">
    <property type="entry name" value="MACROLIDE-EFFLUX PROTEIN"/>
    <property type="match status" value="1"/>
</dbReference>
<feature type="transmembrane region" description="Helical" evidence="7">
    <location>
        <begin position="154"/>
        <end position="181"/>
    </location>
</feature>
<feature type="transmembrane region" description="Helical" evidence="7">
    <location>
        <begin position="393"/>
        <end position="413"/>
    </location>
</feature>
<sequence length="432" mass="45620">MRTFTIIWLGQLVSTIGSYMSEFALSIWAWQLTQSATALALVALFSQLPRIPMTLFAGAIADRFNRKGLMMLGDAIAAISTLAILSLYFTDNLQIWHLYLISAIKGGFEQLQWLAYETSLTMIVPQRHYTRASSMGSMVHYGSSILSPALAGSLYPVIGLVGILLVDLATFVCAIASLVFVRIPQPSRPTDNPNPETIWQEIASGYHYILIRPGLCALLTVTALFWFAHDIGAALYDPMILARTGGDALVLGTVGAAAGVGGVAGALILSAWGGFKRRLDGVLLGFIGAGLSKTAFGFGQTLKVWIPAQFCSSSNFPLLGSHQTAIWLAQVAPAMQGRVFAAKSLVLQVVSAIATLIAGPLADRIFEPAMMSGGVLAPFLGGIFGTGRGAGMALLYVIASVSLLLVGVGGYALPVLRGVEDGGVTDSDAFNV</sequence>
<dbReference type="Pfam" id="PF05977">
    <property type="entry name" value="MFS_3"/>
    <property type="match status" value="1"/>
</dbReference>
<feature type="transmembrane region" description="Helical" evidence="7">
    <location>
        <begin position="209"/>
        <end position="228"/>
    </location>
</feature>
<evidence type="ECO:0000256" key="7">
    <source>
        <dbReference type="SAM" id="Phobius"/>
    </source>
</evidence>
<feature type="transmembrane region" description="Helical" evidence="7">
    <location>
        <begin position="248"/>
        <end position="269"/>
    </location>
</feature>
<proteinExistence type="predicted"/>
<dbReference type="EMBL" id="JADEWZ010000029">
    <property type="protein sequence ID" value="MBE9117707.1"/>
    <property type="molecule type" value="Genomic_DNA"/>
</dbReference>
<dbReference type="PANTHER" id="PTHR43266:SF2">
    <property type="entry name" value="MAJOR FACILITATOR SUPERFAMILY (MFS) PROFILE DOMAIN-CONTAINING PROTEIN"/>
    <property type="match status" value="1"/>
</dbReference>
<evidence type="ECO:0000313" key="8">
    <source>
        <dbReference type="EMBL" id="MBE9117707.1"/>
    </source>
</evidence>
<keyword evidence="6 7" id="KW-0472">Membrane</keyword>
<reference evidence="8" key="1">
    <citation type="submission" date="2020-10" db="EMBL/GenBank/DDBJ databases">
        <authorList>
            <person name="Castelo-Branco R."/>
            <person name="Eusebio N."/>
            <person name="Adriana R."/>
            <person name="Vieira A."/>
            <person name="Brugerolle De Fraissinette N."/>
            <person name="Rezende De Castro R."/>
            <person name="Schneider M.P."/>
            <person name="Vasconcelos V."/>
            <person name="Leao P.N."/>
        </authorList>
    </citation>
    <scope>NUCLEOTIDE SEQUENCE</scope>
    <source>
        <strain evidence="8">LEGE 07157</strain>
    </source>
</reference>
<evidence type="ECO:0000256" key="4">
    <source>
        <dbReference type="ARBA" id="ARBA00022692"/>
    </source>
</evidence>
<gene>
    <name evidence="8" type="ORF">IQ249_17560</name>
</gene>
<feature type="transmembrane region" description="Helical" evidence="7">
    <location>
        <begin position="345"/>
        <end position="362"/>
    </location>
</feature>
<dbReference type="InterPro" id="IPR010290">
    <property type="entry name" value="TM_effector"/>
</dbReference>
<keyword evidence="4 7" id="KW-0812">Transmembrane</keyword>
<name>A0A8J7IUL4_9CYAN</name>
<evidence type="ECO:0000256" key="3">
    <source>
        <dbReference type="ARBA" id="ARBA00022475"/>
    </source>
</evidence>
<dbReference type="InterPro" id="IPR036259">
    <property type="entry name" value="MFS_trans_sf"/>
</dbReference>
<feature type="transmembrane region" description="Helical" evidence="7">
    <location>
        <begin position="368"/>
        <end position="386"/>
    </location>
</feature>
<dbReference type="Proteomes" id="UP000654482">
    <property type="component" value="Unassembled WGS sequence"/>
</dbReference>
<comment type="subcellular location">
    <subcellularLocation>
        <location evidence="1">Cell membrane</location>
        <topology evidence="1">Multi-pass membrane protein</topology>
    </subcellularLocation>
</comment>